<comment type="caution">
    <text evidence="2">The sequence shown here is derived from an EMBL/GenBank/DDBJ whole genome shotgun (WGS) entry which is preliminary data.</text>
</comment>
<accession>A0A0F8XFL9</accession>
<sequence length="143" mass="15245">IYTGSGRGLFTMVEEIGTVIKSGGGKARVRINRSDKCSSCHGCLLAEGGKFLIIEVIDSFDTATGDRVKIETKAGGAAKSGFILYILPLISLFIGYISGSKLVTLLGGSASEGWGILYELMSESQQSPLQYQYLQVVIVQTKA</sequence>
<reference evidence="2" key="1">
    <citation type="journal article" date="2015" name="Nature">
        <title>Complex archaea that bridge the gap between prokaryotes and eukaryotes.</title>
        <authorList>
            <person name="Spang A."/>
            <person name="Saw J.H."/>
            <person name="Jorgensen S.L."/>
            <person name="Zaremba-Niedzwiedzka K."/>
            <person name="Martijn J."/>
            <person name="Lind A.E."/>
            <person name="van Eijk R."/>
            <person name="Schleper C."/>
            <person name="Guy L."/>
            <person name="Ettema T.J."/>
        </authorList>
    </citation>
    <scope>NUCLEOTIDE SEQUENCE</scope>
</reference>
<keyword evidence="1" id="KW-0812">Transmembrane</keyword>
<feature type="transmembrane region" description="Helical" evidence="1">
    <location>
        <begin position="82"/>
        <end position="99"/>
    </location>
</feature>
<dbReference type="EMBL" id="LAZR01059369">
    <property type="protein sequence ID" value="KKK67937.1"/>
    <property type="molecule type" value="Genomic_DNA"/>
</dbReference>
<keyword evidence="1" id="KW-0472">Membrane</keyword>
<evidence type="ECO:0000256" key="1">
    <source>
        <dbReference type="SAM" id="Phobius"/>
    </source>
</evidence>
<dbReference type="InterPro" id="IPR007359">
    <property type="entry name" value="SigmaE_reg_RseC_MucC"/>
</dbReference>
<organism evidence="2">
    <name type="scientific">marine sediment metagenome</name>
    <dbReference type="NCBI Taxonomy" id="412755"/>
    <lineage>
        <taxon>unclassified sequences</taxon>
        <taxon>metagenomes</taxon>
        <taxon>ecological metagenomes</taxon>
    </lineage>
</organism>
<dbReference type="Pfam" id="PF04246">
    <property type="entry name" value="RseC_MucC"/>
    <property type="match status" value="1"/>
</dbReference>
<proteinExistence type="predicted"/>
<dbReference type="PANTHER" id="PTHR35867:SF1">
    <property type="entry name" value="PROTEIN RSEC"/>
    <property type="match status" value="1"/>
</dbReference>
<feature type="non-terminal residue" evidence="2">
    <location>
        <position position="1"/>
    </location>
</feature>
<gene>
    <name evidence="2" type="ORF">LCGC14_2949060</name>
</gene>
<protein>
    <recommendedName>
        <fullName evidence="3">Positive regulator of sigma E activity</fullName>
    </recommendedName>
</protein>
<dbReference type="PANTHER" id="PTHR35867">
    <property type="entry name" value="PROTEIN RSEC"/>
    <property type="match status" value="1"/>
</dbReference>
<dbReference type="AlphaFoldDB" id="A0A0F8XFL9"/>
<name>A0A0F8XFL9_9ZZZZ</name>
<keyword evidence="1" id="KW-1133">Transmembrane helix</keyword>
<evidence type="ECO:0000313" key="2">
    <source>
        <dbReference type="EMBL" id="KKK67937.1"/>
    </source>
</evidence>
<evidence type="ECO:0008006" key="3">
    <source>
        <dbReference type="Google" id="ProtNLM"/>
    </source>
</evidence>